<keyword evidence="5" id="KW-1185">Reference proteome</keyword>
<evidence type="ECO:0000256" key="2">
    <source>
        <dbReference type="ARBA" id="ARBA00022840"/>
    </source>
</evidence>
<keyword evidence="1" id="KW-0547">Nucleotide-binding</keyword>
<dbReference type="SUPFAM" id="SSF52540">
    <property type="entry name" value="P-loop containing nucleoside triphosphate hydrolases"/>
    <property type="match status" value="1"/>
</dbReference>
<dbReference type="EMBL" id="BNAG01000004">
    <property type="protein sequence ID" value="GHE72981.1"/>
    <property type="molecule type" value="Genomic_DNA"/>
</dbReference>
<reference evidence="5" key="1">
    <citation type="journal article" date="2019" name="Int. J. Syst. Evol. Microbiol.">
        <title>The Global Catalogue of Microorganisms (GCM) 10K type strain sequencing project: providing services to taxonomists for standard genome sequencing and annotation.</title>
        <authorList>
            <consortium name="The Broad Institute Genomics Platform"/>
            <consortium name="The Broad Institute Genome Sequencing Center for Infectious Disease"/>
            <person name="Wu L."/>
            <person name="Ma J."/>
        </authorList>
    </citation>
    <scope>NUCLEOTIDE SEQUENCE [LARGE SCALE GENOMIC DNA]</scope>
    <source>
        <strain evidence="5">CGMCC 1.15111</strain>
    </source>
</reference>
<dbReference type="Proteomes" id="UP000658258">
    <property type="component" value="Unassembled WGS sequence"/>
</dbReference>
<evidence type="ECO:0000259" key="3">
    <source>
        <dbReference type="Pfam" id="PF13166"/>
    </source>
</evidence>
<dbReference type="InterPro" id="IPR027417">
    <property type="entry name" value="P-loop_NTPase"/>
</dbReference>
<gene>
    <name evidence="4" type="ORF">GCM10011340_31810</name>
</gene>
<protein>
    <recommendedName>
        <fullName evidence="3">Protein CR006 P-loop domain-containing protein</fullName>
    </recommendedName>
</protein>
<evidence type="ECO:0000313" key="5">
    <source>
        <dbReference type="Proteomes" id="UP000658258"/>
    </source>
</evidence>
<keyword evidence="2" id="KW-0067">ATP-binding</keyword>
<dbReference type="InterPro" id="IPR017871">
    <property type="entry name" value="ABC_transporter-like_CS"/>
</dbReference>
<comment type="caution">
    <text evidence="4">The sequence shown here is derived from an EMBL/GenBank/DDBJ whole genome shotgun (WGS) entry which is preliminary data.</text>
</comment>
<evidence type="ECO:0000313" key="4">
    <source>
        <dbReference type="EMBL" id="GHE72981.1"/>
    </source>
</evidence>
<feature type="domain" description="Protein CR006 P-loop" evidence="3">
    <location>
        <begin position="337"/>
        <end position="487"/>
    </location>
</feature>
<name>A0ABQ3I910_9BACT</name>
<proteinExistence type="predicted"/>
<dbReference type="PROSITE" id="PS00211">
    <property type="entry name" value="ABC_TRANSPORTER_1"/>
    <property type="match status" value="1"/>
</dbReference>
<dbReference type="InterPro" id="IPR026866">
    <property type="entry name" value="CR006_AAA"/>
</dbReference>
<dbReference type="RefSeq" id="WP_189631277.1">
    <property type="nucleotide sequence ID" value="NZ_BNAG01000004.1"/>
</dbReference>
<evidence type="ECO:0000256" key="1">
    <source>
        <dbReference type="ARBA" id="ARBA00022741"/>
    </source>
</evidence>
<sequence length="700" mass="80199">MIVSINNCNNIQSAEINIVENKLNIKLAPNGTGKSTISKAILLESKGSTLNELTPFKYRGSNEPDNIPSIKGLEGISSVLCFNEEYIGQFVFQQDELLSNSFDILIRNDQYKELESQIESLVSDVKQVFTNNQDLDYLINTLVELGKAFKLTNSGISKASTGIKALSSGNKIKNIPAGLELYQPFIQSNKSIEWVDWQTKGNSFNELSTSCPYCTSETAEKTEQIQKVAQEYDKNTIKHLVSIIEVTRNLGQFLSEDAKTKLTTITTLNSGLEQEHIDYLISISRQIDNLTKKLQQLRTLSGFDFTEEEDVTEKLNGFRLGLDFYDHLNSDHTRLAIEPINNSIDEIISRAGVLKGKINHQRNHLRQIIQKHQLDINNFLASAGYKYQVKIAGSREQARLKLYHIDYPEHLSGGTQHLSFGEKNAFAIVLFMYECLAKRPDIIILDDPISSFDKNKKYAILEMLFRRDSELCLKSKTVLMLTHDVEPIIDTVKSLSRNFQGITRASFLQLREGVITEKEIRKDNIQTFSNICKSVIQTQLPDLIKLIYLRRHFEILDDSCDAYQVLSNLFHKRPTLIDTRELGDNREYPELEPHKLLNGCNDIKEHIPQFDYNSLLNILQNDSELMTLYSSCQNGYEKLQVFRFFELNIENSVLKKFINETYHIENEFIAQLNPMEYDIIPEYIIQECDNLLFETVGDSN</sequence>
<dbReference type="Gene3D" id="3.40.50.300">
    <property type="entry name" value="P-loop containing nucleotide triphosphate hydrolases"/>
    <property type="match status" value="1"/>
</dbReference>
<organism evidence="4 5">
    <name type="scientific">Roseivirga thermotolerans</name>
    <dbReference type="NCBI Taxonomy" id="1758176"/>
    <lineage>
        <taxon>Bacteria</taxon>
        <taxon>Pseudomonadati</taxon>
        <taxon>Bacteroidota</taxon>
        <taxon>Cytophagia</taxon>
        <taxon>Cytophagales</taxon>
        <taxon>Roseivirgaceae</taxon>
        <taxon>Roseivirga</taxon>
    </lineage>
</organism>
<accession>A0ABQ3I910</accession>
<dbReference type="Pfam" id="PF13166">
    <property type="entry name" value="AAA_13"/>
    <property type="match status" value="1"/>
</dbReference>